<dbReference type="EMBL" id="PPDF01000004">
    <property type="protein sequence ID" value="PQL25813.1"/>
    <property type="molecule type" value="Genomic_DNA"/>
</dbReference>
<keyword evidence="2" id="KW-1133">Transmembrane helix</keyword>
<feature type="transmembrane region" description="Helical" evidence="2">
    <location>
        <begin position="103"/>
        <end position="125"/>
    </location>
</feature>
<evidence type="ECO:0000313" key="5">
    <source>
        <dbReference type="Proteomes" id="UP000238877"/>
    </source>
</evidence>
<feature type="transmembrane region" description="Helical" evidence="2">
    <location>
        <begin position="131"/>
        <end position="147"/>
    </location>
</feature>
<dbReference type="Proteomes" id="UP000238877">
    <property type="component" value="Unassembled WGS sequence"/>
</dbReference>
<dbReference type="Pfam" id="PF05656">
    <property type="entry name" value="DUF805"/>
    <property type="match status" value="1"/>
</dbReference>
<evidence type="ECO:0000256" key="2">
    <source>
        <dbReference type="SAM" id="Phobius"/>
    </source>
</evidence>
<evidence type="ECO:0000313" key="6">
    <source>
        <dbReference type="Proteomes" id="UP000303581"/>
    </source>
</evidence>
<keyword evidence="2" id="KW-0472">Membrane</keyword>
<dbReference type="Proteomes" id="UP000303581">
    <property type="component" value="Unassembled WGS sequence"/>
</dbReference>
<organism evidence="4 5">
    <name type="scientific">Veillonella tobetsuensis</name>
    <dbReference type="NCBI Taxonomy" id="1110546"/>
    <lineage>
        <taxon>Bacteria</taxon>
        <taxon>Bacillati</taxon>
        <taxon>Bacillota</taxon>
        <taxon>Negativicutes</taxon>
        <taxon>Veillonellales</taxon>
        <taxon>Veillonellaceae</taxon>
        <taxon>Veillonella</taxon>
    </lineage>
</organism>
<gene>
    <name evidence="3" type="ORF">PAGU1579_08140</name>
    <name evidence="4" type="ORF">VTHSUH11_01255</name>
</gene>
<comment type="caution">
    <text evidence="4">The sequence shown here is derived from an EMBL/GenBank/DDBJ whole genome shotgun (WGS) entry which is preliminary data.</text>
</comment>
<evidence type="ECO:0000313" key="4">
    <source>
        <dbReference type="EMBL" id="PQL25813.1"/>
    </source>
</evidence>
<dbReference type="RefSeq" id="WP_105092356.1">
    <property type="nucleotide sequence ID" value="NZ_BJCR01000024.1"/>
</dbReference>
<reference evidence="3 6" key="2">
    <citation type="submission" date="2019-03" db="EMBL/GenBank/DDBJ databases">
        <title>Draft genome sequences of two Veillonella tobetsuensis clinical isolates from intraoperative bronchial fluids of elderly patients with pulmonary carcinoma.</title>
        <authorList>
            <person name="Akiyama T."/>
        </authorList>
    </citation>
    <scope>NUCLEOTIDE SEQUENCE [LARGE SCALE GENOMIC DNA]</scope>
    <source>
        <strain evidence="3 6">PAGU 1579</strain>
    </source>
</reference>
<feature type="region of interest" description="Disordered" evidence="1">
    <location>
        <begin position="168"/>
        <end position="196"/>
    </location>
</feature>
<feature type="compositionally biased region" description="Basic residues" evidence="1">
    <location>
        <begin position="187"/>
        <end position="196"/>
    </location>
</feature>
<dbReference type="InterPro" id="IPR008523">
    <property type="entry name" value="DUF805"/>
</dbReference>
<reference evidence="4 5" key="1">
    <citation type="submission" date="2018-01" db="EMBL/GenBank/DDBJ databases">
        <title>Draft genome sequences of clinical isolates and type strains of oral Veillonella including Veillonella infantum sp., nov.</title>
        <authorList>
            <person name="Mashima I."/>
            <person name="Liao Y.-C."/>
            <person name="Sabharwal A."/>
            <person name="Haase E.M."/>
            <person name="Nakazawa F."/>
            <person name="Scannapieco F.A."/>
        </authorList>
    </citation>
    <scope>NUCLEOTIDE SEQUENCE [LARGE SCALE GENOMIC DNA]</scope>
    <source>
        <strain evidence="4 5">Y6</strain>
    </source>
</reference>
<feature type="transmembrane region" description="Helical" evidence="2">
    <location>
        <begin position="43"/>
        <end position="60"/>
    </location>
</feature>
<evidence type="ECO:0000313" key="3">
    <source>
        <dbReference type="EMBL" id="GCL69045.1"/>
    </source>
</evidence>
<feature type="transmembrane region" description="Helical" evidence="2">
    <location>
        <begin position="6"/>
        <end position="22"/>
    </location>
</feature>
<dbReference type="STRING" id="1110546.GCA_001078375_00565"/>
<proteinExistence type="predicted"/>
<dbReference type="AlphaFoldDB" id="A0A2S7ZRC1"/>
<keyword evidence="2" id="KW-0812">Transmembrane</keyword>
<dbReference type="EMBL" id="BJCR01000024">
    <property type="protein sequence ID" value="GCL69045.1"/>
    <property type="molecule type" value="Genomic_DNA"/>
</dbReference>
<keyword evidence="6" id="KW-1185">Reference proteome</keyword>
<dbReference type="GO" id="GO:0016020">
    <property type="term" value="C:membrane"/>
    <property type="evidence" value="ECO:0007669"/>
    <property type="project" value="InterPro"/>
</dbReference>
<name>A0A2S7ZRC1_9FIRM</name>
<feature type="transmembrane region" description="Helical" evidence="2">
    <location>
        <begin position="72"/>
        <end position="96"/>
    </location>
</feature>
<protein>
    <submittedName>
        <fullName evidence="4">DUF805 domain-containing protein</fullName>
    </submittedName>
</protein>
<accession>A0A2S7ZRC1</accession>
<sequence>MDLLYPVLRTVLICLVGFGIAYQGRRMGYTIFNLYGRFNRLQFFILFMGLMGLFYAVDVIEARLFDYIVTLPAYWATRILIGLLQALLFPLGCVLFTRRIHDIGFNGWAGILWASIIIFINTYIAVSPLNYLLDLFVWIIGFLFWVLPGQPEPNKYGYPPFMHQEPLHSQEHFEPQPPTPAEQEVRKKVRKRRKKR</sequence>
<evidence type="ECO:0000256" key="1">
    <source>
        <dbReference type="SAM" id="MobiDB-lite"/>
    </source>
</evidence>